<keyword evidence="3" id="KW-1185">Reference proteome</keyword>
<sequence length="68" mass="7841">MRFITIGLLPTQLRDAYGFAWSPVDERRFSTLMAVGALLYRRTPRRARELPKDLLLRASRRKAVSAHA</sequence>
<evidence type="ECO:0000259" key="1">
    <source>
        <dbReference type="Pfam" id="PF09995"/>
    </source>
</evidence>
<gene>
    <name evidence="2" type="ORF">A6035_03330</name>
</gene>
<accession>A0A2S1R527</accession>
<protein>
    <recommendedName>
        <fullName evidence="1">ER-bound oxygenase mpaB/mpaB'/Rubber oxygenase catalytic domain-containing protein</fullName>
    </recommendedName>
</protein>
<dbReference type="InterPro" id="IPR018713">
    <property type="entry name" value="MPAB/Lcp_cat_dom"/>
</dbReference>
<dbReference type="EMBL" id="CP015449">
    <property type="protein sequence ID" value="AWH91361.1"/>
    <property type="molecule type" value="Genomic_DNA"/>
</dbReference>
<reference evidence="2 3" key="1">
    <citation type="submission" date="2016-04" db="EMBL/GenBank/DDBJ databases">
        <title>Complete genome sequence of Dietzia lutea YIM 80766T, a strain isolated from desert soil in Egypt.</title>
        <authorList>
            <person name="Zhao J."/>
            <person name="Hu B."/>
            <person name="Geng S."/>
            <person name="Nie Y."/>
            <person name="Tang Y."/>
        </authorList>
    </citation>
    <scope>NUCLEOTIDE SEQUENCE [LARGE SCALE GENOMIC DNA]</scope>
    <source>
        <strain evidence="2 3">YIM 80766</strain>
    </source>
</reference>
<dbReference type="GO" id="GO:0016491">
    <property type="term" value="F:oxidoreductase activity"/>
    <property type="evidence" value="ECO:0007669"/>
    <property type="project" value="InterPro"/>
</dbReference>
<dbReference type="Proteomes" id="UP000244928">
    <property type="component" value="Chromosome"/>
</dbReference>
<proteinExistence type="predicted"/>
<feature type="domain" description="ER-bound oxygenase mpaB/mpaB'/Rubber oxygenase catalytic" evidence="1">
    <location>
        <begin position="1"/>
        <end position="35"/>
    </location>
</feature>
<name>A0A2S1R527_9ACTN</name>
<organism evidence="2 3">
    <name type="scientific">Dietzia lutea</name>
    <dbReference type="NCBI Taxonomy" id="546160"/>
    <lineage>
        <taxon>Bacteria</taxon>
        <taxon>Bacillati</taxon>
        <taxon>Actinomycetota</taxon>
        <taxon>Actinomycetes</taxon>
        <taxon>Mycobacteriales</taxon>
        <taxon>Dietziaceae</taxon>
        <taxon>Dietzia</taxon>
    </lineage>
</organism>
<evidence type="ECO:0000313" key="3">
    <source>
        <dbReference type="Proteomes" id="UP000244928"/>
    </source>
</evidence>
<evidence type="ECO:0000313" key="2">
    <source>
        <dbReference type="EMBL" id="AWH91361.1"/>
    </source>
</evidence>
<dbReference type="KEGG" id="dlu:A6035_03330"/>
<dbReference type="Pfam" id="PF09995">
    <property type="entry name" value="MPAB_Lcp_cat"/>
    <property type="match status" value="1"/>
</dbReference>
<dbReference type="AlphaFoldDB" id="A0A2S1R527"/>